<dbReference type="PANTHER" id="PTHR43636">
    <property type="entry name" value="ELONGATION FACTOR G, MITOCHONDRIAL"/>
    <property type="match status" value="1"/>
</dbReference>
<dbReference type="Pfam" id="PF03764">
    <property type="entry name" value="EFG_IV"/>
    <property type="match status" value="1"/>
</dbReference>
<dbReference type="CDD" id="cd01434">
    <property type="entry name" value="EFG_mtEFG1_IV"/>
    <property type="match status" value="1"/>
</dbReference>
<dbReference type="InterPro" id="IPR047872">
    <property type="entry name" value="EFG_IV"/>
</dbReference>
<dbReference type="Pfam" id="PF00679">
    <property type="entry name" value="EFG_C"/>
    <property type="match status" value="1"/>
</dbReference>
<dbReference type="Gene3D" id="2.40.30.10">
    <property type="entry name" value="Translation factors"/>
    <property type="match status" value="1"/>
</dbReference>
<evidence type="ECO:0000256" key="7">
    <source>
        <dbReference type="NCBIfam" id="TIGR00484"/>
    </source>
</evidence>
<evidence type="ECO:0000256" key="2">
    <source>
        <dbReference type="ARBA" id="ARBA00022741"/>
    </source>
</evidence>
<dbReference type="NCBIfam" id="NF009381">
    <property type="entry name" value="PRK12740.1-5"/>
    <property type="match status" value="1"/>
</dbReference>
<comment type="function">
    <text evidence="6">Catalyzes the GTP-dependent ribosomal translocation step during translation elongation. During this step, the ribosome changes from the pre-translocational (PRE) to the post-translocational (POST) state as the newly formed A-site-bound peptidyl-tRNA and P-site-bound deacylated tRNA move to the P and E sites, respectively. Catalyzes the coordinated movement of the two tRNA molecules, the mRNA and conformational changes in the ribosome.</text>
</comment>
<evidence type="ECO:0000256" key="5">
    <source>
        <dbReference type="ARBA" id="ARBA00023134"/>
    </source>
</evidence>
<evidence type="ECO:0000259" key="8">
    <source>
        <dbReference type="PROSITE" id="PS51722"/>
    </source>
</evidence>
<dbReference type="PROSITE" id="PS51722">
    <property type="entry name" value="G_TR_2"/>
    <property type="match status" value="1"/>
</dbReference>
<feature type="binding site" evidence="6">
    <location>
        <begin position="14"/>
        <end position="21"/>
    </location>
    <ligand>
        <name>GTP</name>
        <dbReference type="ChEBI" id="CHEBI:37565"/>
    </ligand>
</feature>
<evidence type="ECO:0000256" key="6">
    <source>
        <dbReference type="HAMAP-Rule" id="MF_00054"/>
    </source>
</evidence>
<dbReference type="SUPFAM" id="SSF52540">
    <property type="entry name" value="P-loop containing nucleoside triphosphate hydrolases"/>
    <property type="match status" value="1"/>
</dbReference>
<dbReference type="PRINTS" id="PR00315">
    <property type="entry name" value="ELONGATNFCT"/>
</dbReference>
<dbReference type="Gene3D" id="3.30.230.10">
    <property type="match status" value="1"/>
</dbReference>
<keyword evidence="3 6" id="KW-0251">Elongation factor</keyword>
<dbReference type="Proteomes" id="UP001442494">
    <property type="component" value="Unassembled WGS sequence"/>
</dbReference>
<dbReference type="InterPro" id="IPR041095">
    <property type="entry name" value="EFG_II"/>
</dbReference>
<dbReference type="InterPro" id="IPR014721">
    <property type="entry name" value="Ribsml_uS5_D2-typ_fold_subgr"/>
</dbReference>
<dbReference type="InterPro" id="IPR031157">
    <property type="entry name" value="G_TR_CS"/>
</dbReference>
<feature type="binding site" evidence="6">
    <location>
        <begin position="134"/>
        <end position="137"/>
    </location>
    <ligand>
        <name>GTP</name>
        <dbReference type="ChEBI" id="CHEBI:37565"/>
    </ligand>
</feature>
<dbReference type="CDD" id="cd01886">
    <property type="entry name" value="EF-G"/>
    <property type="match status" value="1"/>
</dbReference>
<keyword evidence="2 6" id="KW-0547">Nucleotide-binding</keyword>
<dbReference type="InterPro" id="IPR035649">
    <property type="entry name" value="EFG_V"/>
</dbReference>
<dbReference type="NCBIfam" id="TIGR00484">
    <property type="entry name" value="EF-G"/>
    <property type="match status" value="1"/>
</dbReference>
<dbReference type="Gene3D" id="3.40.50.300">
    <property type="entry name" value="P-loop containing nucleotide triphosphate hydrolases"/>
    <property type="match status" value="1"/>
</dbReference>
<dbReference type="CDD" id="cd03713">
    <property type="entry name" value="EFG_mtEFG_C"/>
    <property type="match status" value="1"/>
</dbReference>
<dbReference type="InterPro" id="IPR009000">
    <property type="entry name" value="Transl_B-barrel_sf"/>
</dbReference>
<dbReference type="InterPro" id="IPR000640">
    <property type="entry name" value="EFG_V-like"/>
</dbReference>
<dbReference type="InterPro" id="IPR005225">
    <property type="entry name" value="Small_GTP-bd"/>
</dbReference>
<evidence type="ECO:0000256" key="1">
    <source>
        <dbReference type="ARBA" id="ARBA00005870"/>
    </source>
</evidence>
<dbReference type="HAMAP" id="MF_00054_B">
    <property type="entry name" value="EF_G_EF_2_B"/>
    <property type="match status" value="1"/>
</dbReference>
<keyword evidence="6" id="KW-0963">Cytoplasm</keyword>
<name>A0ABV0JKW4_9CYAN</name>
<dbReference type="InterPro" id="IPR027417">
    <property type="entry name" value="P-loop_NTPase"/>
</dbReference>
<dbReference type="RefSeq" id="WP_190418410.1">
    <property type="nucleotide sequence ID" value="NZ_JAMPKK010000009.1"/>
</dbReference>
<dbReference type="InterPro" id="IPR035647">
    <property type="entry name" value="EFG_III/V"/>
</dbReference>
<dbReference type="SMART" id="SM00838">
    <property type="entry name" value="EFG_C"/>
    <property type="match status" value="1"/>
</dbReference>
<dbReference type="Gene3D" id="3.30.70.240">
    <property type="match status" value="1"/>
</dbReference>
<evidence type="ECO:0000256" key="4">
    <source>
        <dbReference type="ARBA" id="ARBA00022917"/>
    </source>
</evidence>
<keyword evidence="4 6" id="KW-0648">Protein biosynthesis</keyword>
<dbReference type="Pfam" id="PF00009">
    <property type="entry name" value="GTP_EFTU"/>
    <property type="match status" value="1"/>
</dbReference>
<dbReference type="Gene3D" id="3.30.70.870">
    <property type="entry name" value="Elongation Factor G (Translational Gtpase), domain 3"/>
    <property type="match status" value="1"/>
</dbReference>
<accession>A0ABV0JKW4</accession>
<dbReference type="PROSITE" id="PS00301">
    <property type="entry name" value="G_TR_1"/>
    <property type="match status" value="1"/>
</dbReference>
<dbReference type="GO" id="GO:0003746">
    <property type="term" value="F:translation elongation factor activity"/>
    <property type="evidence" value="ECO:0007669"/>
    <property type="project" value="UniProtKB-KW"/>
</dbReference>
<dbReference type="SUPFAM" id="SSF50447">
    <property type="entry name" value="Translation proteins"/>
    <property type="match status" value="1"/>
</dbReference>
<dbReference type="InterPro" id="IPR020568">
    <property type="entry name" value="Ribosomal_Su5_D2-typ_SF"/>
</dbReference>
<protein>
    <recommendedName>
        <fullName evidence="6 7">Elongation factor G</fullName>
        <shortName evidence="6">EF-G</shortName>
    </recommendedName>
</protein>
<dbReference type="PANTHER" id="PTHR43636:SF2">
    <property type="entry name" value="ELONGATION FACTOR G, MITOCHONDRIAL"/>
    <property type="match status" value="1"/>
</dbReference>
<gene>
    <name evidence="6 9" type="primary">fusA</name>
    <name evidence="9" type="ORF">NDI37_06285</name>
</gene>
<dbReference type="SUPFAM" id="SSF54211">
    <property type="entry name" value="Ribosomal protein S5 domain 2-like"/>
    <property type="match status" value="1"/>
</dbReference>
<feature type="binding site" evidence="6">
    <location>
        <begin position="80"/>
        <end position="84"/>
    </location>
    <ligand>
        <name>GTP</name>
        <dbReference type="ChEBI" id="CHEBI:37565"/>
    </ligand>
</feature>
<dbReference type="NCBIfam" id="TIGR00231">
    <property type="entry name" value="small_GTP"/>
    <property type="match status" value="1"/>
</dbReference>
<dbReference type="InterPro" id="IPR004540">
    <property type="entry name" value="Transl_elong_EFG/EF2"/>
</dbReference>
<dbReference type="Pfam" id="PF14492">
    <property type="entry name" value="EFG_III"/>
    <property type="match status" value="1"/>
</dbReference>
<organism evidence="9 10">
    <name type="scientific">Funiculus sociatus GB2-A5</name>
    <dbReference type="NCBI Taxonomy" id="2933946"/>
    <lineage>
        <taxon>Bacteria</taxon>
        <taxon>Bacillati</taxon>
        <taxon>Cyanobacteriota</taxon>
        <taxon>Cyanophyceae</taxon>
        <taxon>Coleofasciculales</taxon>
        <taxon>Coleofasciculaceae</taxon>
        <taxon>Funiculus</taxon>
    </lineage>
</organism>
<dbReference type="InterPro" id="IPR009022">
    <property type="entry name" value="EFG_III"/>
</dbReference>
<dbReference type="InterPro" id="IPR005517">
    <property type="entry name" value="Transl_elong_EFG/EF2_IV"/>
</dbReference>
<dbReference type="EMBL" id="JAMPKK010000009">
    <property type="protein sequence ID" value="MEP0864071.1"/>
    <property type="molecule type" value="Genomic_DNA"/>
</dbReference>
<comment type="similarity">
    <text evidence="1 6">Belongs to the TRAFAC class translation factor GTPase superfamily. Classic translation factor GTPase family. EF-G/EF-2 subfamily.</text>
</comment>
<dbReference type="InterPro" id="IPR004161">
    <property type="entry name" value="EFTu-like_2"/>
</dbReference>
<dbReference type="SMART" id="SM00889">
    <property type="entry name" value="EFG_IV"/>
    <property type="match status" value="1"/>
</dbReference>
<dbReference type="InterPro" id="IPR000795">
    <property type="entry name" value="T_Tr_GTP-bd_dom"/>
</dbReference>
<dbReference type="SUPFAM" id="SSF54980">
    <property type="entry name" value="EF-G C-terminal domain-like"/>
    <property type="match status" value="2"/>
</dbReference>
<evidence type="ECO:0000313" key="9">
    <source>
        <dbReference type="EMBL" id="MEP0864071.1"/>
    </source>
</evidence>
<reference evidence="9 10" key="1">
    <citation type="submission" date="2022-04" db="EMBL/GenBank/DDBJ databases">
        <title>Positive selection, recombination, and allopatry shape intraspecific diversity of widespread and dominant cyanobacteria.</title>
        <authorList>
            <person name="Wei J."/>
            <person name="Shu W."/>
            <person name="Hu C."/>
        </authorList>
    </citation>
    <scope>NUCLEOTIDE SEQUENCE [LARGE SCALE GENOMIC DNA]</scope>
    <source>
        <strain evidence="9 10">GB2-A5</strain>
    </source>
</reference>
<evidence type="ECO:0000256" key="3">
    <source>
        <dbReference type="ARBA" id="ARBA00022768"/>
    </source>
</evidence>
<comment type="subcellular location">
    <subcellularLocation>
        <location evidence="6">Cytoplasm</location>
    </subcellularLocation>
</comment>
<keyword evidence="5 6" id="KW-0342">GTP-binding</keyword>
<keyword evidence="10" id="KW-1185">Reference proteome</keyword>
<dbReference type="CDD" id="cd04091">
    <property type="entry name" value="mtEFG1_II_like"/>
    <property type="match status" value="1"/>
</dbReference>
<feature type="domain" description="Tr-type G" evidence="8">
    <location>
        <begin position="5"/>
        <end position="281"/>
    </location>
</feature>
<proteinExistence type="inferred from homology"/>
<evidence type="ECO:0000313" key="10">
    <source>
        <dbReference type="Proteomes" id="UP001442494"/>
    </source>
</evidence>
<dbReference type="CDD" id="cd16262">
    <property type="entry name" value="EFG_III"/>
    <property type="match status" value="1"/>
</dbReference>
<sequence length="689" mass="76533">MIPRTRIRNIGISAHIDSGKTTLSERILYYTGKIYKIGEVRGGSDRATLDYMELEQQKGITITSAATTCVWNDTQINLIDTPGHVDFTIEVERALRVLDGAIMVLCAVAGVQSQSITVDRQMKRYRVPRIAFINKMDRTGANPFRVVRSLREKLALNPVLLQYPISSEDKFEGVIDLIEMTANYFAGEKGEIRVIESIPEHLRDEAKEAREKMLDQLSMFSEPMMEMLLESEEIPKEMIWETLRRATLSLQLTPVLMGSAFKNKGVQNLLDAVALYLPSPVDREVVKAIAISTNEPIHVYPDTEAALVALAFKIAKDEYGQLTYTRIYSGTLRQGQRIYNTRTNQRVLVSQIVRMHANKREEVESAVAGDIVALLGVECASGDTFCSEGTNLSLEGIFVPEPVMTLAIAPKKREDADQLSKALNRFTWEDPTFRVSIDPESKETLISGMGELHLEIYIERMKREYNAEVNVGAPAVAYRETVTQSATFDYRLKKQGGGPGQYAHVIGRIEPGEEPFAFENRVVGGAIPKEFIPACEKGFREAIASGHLIGYPMVGVKAILEAGSYHAIDSSEMAFRTAASLALKQAFAKATPVILEPIMLVEVETPNEFVGRVQGDLSSRRGVLLGSETMENYAVIRAEVPFVEMFGYSAQLRSLSSGQANFSMEFVSNKPVPANLQQQLMENGAHLRG</sequence>
<dbReference type="Pfam" id="PF03144">
    <property type="entry name" value="GTP_EFTU_D2"/>
    <property type="match status" value="1"/>
</dbReference>
<comment type="caution">
    <text evidence="9">The sequence shown here is derived from an EMBL/GenBank/DDBJ whole genome shotgun (WGS) entry which is preliminary data.</text>
</comment>